<evidence type="ECO:0000313" key="3">
    <source>
        <dbReference type="Proteomes" id="UP000011618"/>
    </source>
</evidence>
<gene>
    <name evidence="2" type="ORF">C487_08989</name>
</gene>
<dbReference type="eggNOG" id="arCOG14302">
    <property type="taxonomic scope" value="Archaea"/>
</dbReference>
<dbReference type="EMBL" id="AOII01000045">
    <property type="protein sequence ID" value="ELY78390.1"/>
    <property type="molecule type" value="Genomic_DNA"/>
</dbReference>
<accession>L9YVZ3</accession>
<dbReference type="Proteomes" id="UP000011618">
    <property type="component" value="Unassembled WGS sequence"/>
</dbReference>
<evidence type="ECO:0000313" key="2">
    <source>
        <dbReference type="EMBL" id="ELY78390.1"/>
    </source>
</evidence>
<proteinExistence type="predicted"/>
<keyword evidence="1" id="KW-0472">Membrane</keyword>
<keyword evidence="1" id="KW-1133">Transmembrane helix</keyword>
<dbReference type="RefSeq" id="WP_006185366.1">
    <property type="nucleotide sequence ID" value="NZ_AOII01000045.1"/>
</dbReference>
<feature type="transmembrane region" description="Helical" evidence="1">
    <location>
        <begin position="31"/>
        <end position="47"/>
    </location>
</feature>
<organism evidence="2 3">
    <name type="scientific">Natrinema pallidum DSM 3751</name>
    <dbReference type="NCBI Taxonomy" id="1227495"/>
    <lineage>
        <taxon>Archaea</taxon>
        <taxon>Methanobacteriati</taxon>
        <taxon>Methanobacteriota</taxon>
        <taxon>Stenosarchaea group</taxon>
        <taxon>Halobacteria</taxon>
        <taxon>Halobacteriales</taxon>
        <taxon>Natrialbaceae</taxon>
        <taxon>Natrinema</taxon>
    </lineage>
</organism>
<protein>
    <submittedName>
        <fullName evidence="2">Uncharacterized protein</fullName>
    </submittedName>
</protein>
<dbReference type="AlphaFoldDB" id="L9YVZ3"/>
<evidence type="ECO:0000256" key="1">
    <source>
        <dbReference type="SAM" id="Phobius"/>
    </source>
</evidence>
<comment type="caution">
    <text evidence="2">The sequence shown here is derived from an EMBL/GenBank/DDBJ whole genome shotgun (WGS) entry which is preliminary data.</text>
</comment>
<reference evidence="2 3" key="1">
    <citation type="journal article" date="2014" name="PLoS Genet.">
        <title>Phylogenetically driven sequencing of extremely halophilic archaea reveals strategies for static and dynamic osmo-response.</title>
        <authorList>
            <person name="Becker E.A."/>
            <person name="Seitzer P.M."/>
            <person name="Tritt A."/>
            <person name="Larsen D."/>
            <person name="Krusor M."/>
            <person name="Yao A.I."/>
            <person name="Wu D."/>
            <person name="Madern D."/>
            <person name="Eisen J.A."/>
            <person name="Darling A.E."/>
            <person name="Facciotti M.T."/>
        </authorList>
    </citation>
    <scope>NUCLEOTIDE SEQUENCE [LARGE SCALE GENOMIC DNA]</scope>
    <source>
        <strain evidence="2 3">DSM 3751</strain>
    </source>
</reference>
<keyword evidence="1" id="KW-0812">Transmembrane</keyword>
<dbReference type="OrthoDB" id="197866at2157"/>
<dbReference type="PATRIC" id="fig|1227495.3.peg.1814"/>
<name>L9YVZ3_9EURY</name>
<sequence>MDRTELFLAIIAYTLIVRTFGEDGGGAMIPLFVLLFALPIYVVVHLYRNPSLE</sequence>